<accession>A0A2Z6IM08</accession>
<evidence type="ECO:0000313" key="1">
    <source>
        <dbReference type="EMBL" id="BBF66592.1"/>
    </source>
</evidence>
<sequence>MKSSLRDTDTSKRTKQRLLCGKTLRMNCVELLFSLLTIADFNRKAFAHLYAAY</sequence>
<protein>
    <submittedName>
        <fullName evidence="1">Uncharacterized protein</fullName>
    </submittedName>
</protein>
<evidence type="ECO:0000313" key="2">
    <source>
        <dbReference type="Proteomes" id="UP000280188"/>
    </source>
</evidence>
<dbReference type="EMBL" id="AP018795">
    <property type="protein sequence ID" value="BBF66592.1"/>
    <property type="molecule type" value="Genomic_DNA"/>
</dbReference>
<dbReference type="AlphaFoldDB" id="A0A2Z6IM08"/>
<proteinExistence type="predicted"/>
<reference evidence="1 2" key="1">
    <citation type="journal article" date="2018" name="Microbiol. Resour. Announc.">
        <title>Complete Genome Sequence of Acidithiobacillus ferridurans JCM 18981.</title>
        <authorList>
            <person name="Miyauchi T."/>
            <person name="Kouzuma A."/>
            <person name="Abe T."/>
            <person name="Watanabe K."/>
        </authorList>
    </citation>
    <scope>NUCLEOTIDE SEQUENCE [LARGE SCALE GENOMIC DNA]</scope>
    <source>
        <strain evidence="2">ATCC 33020 / DSM 29468 / JCM 18981 / 11Fe</strain>
    </source>
</reference>
<dbReference type="KEGG" id="afj:AFERRID_28100"/>
<gene>
    <name evidence="1" type="ORF">AFERRID_28100</name>
</gene>
<name>A0A2Z6IM08_ACIFI</name>
<keyword evidence="2" id="KW-1185">Reference proteome</keyword>
<dbReference type="Proteomes" id="UP000280188">
    <property type="component" value="Chromosome"/>
</dbReference>
<organism evidence="1 2">
    <name type="scientific">Acidithiobacillus ferridurans</name>
    <dbReference type="NCBI Taxonomy" id="1232575"/>
    <lineage>
        <taxon>Bacteria</taxon>
        <taxon>Pseudomonadati</taxon>
        <taxon>Pseudomonadota</taxon>
        <taxon>Acidithiobacillia</taxon>
        <taxon>Acidithiobacillales</taxon>
        <taxon>Acidithiobacillaceae</taxon>
        <taxon>Acidithiobacillus</taxon>
    </lineage>
</organism>